<keyword evidence="3" id="KW-0862">Zinc</keyword>
<evidence type="ECO:0000259" key="4">
    <source>
        <dbReference type="Pfam" id="PF04500"/>
    </source>
</evidence>
<evidence type="ECO:0000313" key="6">
    <source>
        <dbReference type="Proteomes" id="UP000494106"/>
    </source>
</evidence>
<proteinExistence type="predicted"/>
<name>A0A8S0ZQ33_ARCPL</name>
<evidence type="ECO:0000256" key="1">
    <source>
        <dbReference type="ARBA" id="ARBA00022723"/>
    </source>
</evidence>
<protein>
    <recommendedName>
        <fullName evidence="4">FLYWCH-type domain-containing protein</fullName>
    </recommendedName>
</protein>
<feature type="domain" description="FLYWCH-type" evidence="4">
    <location>
        <begin position="2"/>
        <end position="45"/>
    </location>
</feature>
<organism evidence="5 6">
    <name type="scientific">Arctia plantaginis</name>
    <name type="common">Wood tiger moth</name>
    <name type="synonym">Phalaena plantaginis</name>
    <dbReference type="NCBI Taxonomy" id="874455"/>
    <lineage>
        <taxon>Eukaryota</taxon>
        <taxon>Metazoa</taxon>
        <taxon>Ecdysozoa</taxon>
        <taxon>Arthropoda</taxon>
        <taxon>Hexapoda</taxon>
        <taxon>Insecta</taxon>
        <taxon>Pterygota</taxon>
        <taxon>Neoptera</taxon>
        <taxon>Endopterygota</taxon>
        <taxon>Lepidoptera</taxon>
        <taxon>Glossata</taxon>
        <taxon>Ditrysia</taxon>
        <taxon>Noctuoidea</taxon>
        <taxon>Erebidae</taxon>
        <taxon>Arctiinae</taxon>
        <taxon>Arctia</taxon>
    </lineage>
</organism>
<evidence type="ECO:0000256" key="3">
    <source>
        <dbReference type="ARBA" id="ARBA00022833"/>
    </source>
</evidence>
<dbReference type="GO" id="GO:0008270">
    <property type="term" value="F:zinc ion binding"/>
    <property type="evidence" value="ECO:0007669"/>
    <property type="project" value="UniProtKB-KW"/>
</dbReference>
<dbReference type="AlphaFoldDB" id="A0A8S0ZQ33"/>
<dbReference type="InterPro" id="IPR007588">
    <property type="entry name" value="Znf_FLYWCH"/>
</dbReference>
<dbReference type="Proteomes" id="UP000494106">
    <property type="component" value="Unassembled WGS sequence"/>
</dbReference>
<evidence type="ECO:0000313" key="5">
    <source>
        <dbReference type="EMBL" id="CAB3235395.1"/>
    </source>
</evidence>
<dbReference type="EMBL" id="CADEBC010000485">
    <property type="protein sequence ID" value="CAB3235395.1"/>
    <property type="molecule type" value="Genomic_DNA"/>
</dbReference>
<comment type="caution">
    <text evidence="5">The sequence shown here is derived from an EMBL/GenBank/DDBJ whole genome shotgun (WGS) entry which is preliminary data.</text>
</comment>
<accession>A0A8S0ZQ33</accession>
<evidence type="ECO:0000256" key="2">
    <source>
        <dbReference type="ARBA" id="ARBA00022771"/>
    </source>
</evidence>
<gene>
    <name evidence="5" type="ORF">APLA_LOCUS6076</name>
</gene>
<keyword evidence="6" id="KW-1185">Reference proteome</keyword>
<keyword evidence="2" id="KW-0863">Zinc-finger</keyword>
<sequence>MRRGARILCMNNYSFSKHHEVSGKTRWKCSKCSSKGCKASVTIIDGSAFFTTTDRGARILWIQDFSFSKHSDAQYVTSVRGARQLVLNGYTYCVKHVLGSKLHWICSTHHSKGCRAKVHTMNDLVCSQLGAHTHPPRLISHQVEILTNFCNDMFMNQ</sequence>
<reference evidence="5 6" key="1">
    <citation type="submission" date="2020-04" db="EMBL/GenBank/DDBJ databases">
        <authorList>
            <person name="Wallbank WR R."/>
            <person name="Pardo Diaz C."/>
            <person name="Kozak K."/>
            <person name="Martin S."/>
            <person name="Jiggins C."/>
            <person name="Moest M."/>
            <person name="Warren A I."/>
            <person name="Byers J.R.P. K."/>
            <person name="Montejo-Kovacevich G."/>
            <person name="Yen C E."/>
        </authorList>
    </citation>
    <scope>NUCLEOTIDE SEQUENCE [LARGE SCALE GENOMIC DNA]</scope>
</reference>
<keyword evidence="1" id="KW-0479">Metal-binding</keyword>
<dbReference type="Pfam" id="PF04500">
    <property type="entry name" value="FLYWCH"/>
    <property type="match status" value="2"/>
</dbReference>
<dbReference type="Gene3D" id="2.20.25.240">
    <property type="match status" value="2"/>
</dbReference>
<dbReference type="OrthoDB" id="7761241at2759"/>
<feature type="domain" description="FLYWCH-type" evidence="4">
    <location>
        <begin position="75"/>
        <end position="134"/>
    </location>
</feature>